<evidence type="ECO:0000313" key="2">
    <source>
        <dbReference type="EMBL" id="GAG66276.1"/>
    </source>
</evidence>
<organism evidence="2">
    <name type="scientific">marine sediment metagenome</name>
    <dbReference type="NCBI Taxonomy" id="412755"/>
    <lineage>
        <taxon>unclassified sequences</taxon>
        <taxon>metagenomes</taxon>
        <taxon>ecological metagenomes</taxon>
    </lineage>
</organism>
<reference evidence="2" key="1">
    <citation type="journal article" date="2014" name="Front. Microbiol.">
        <title>High frequency of phylogenetically diverse reductive dehalogenase-homologous genes in deep subseafloor sedimentary metagenomes.</title>
        <authorList>
            <person name="Kawai M."/>
            <person name="Futagami T."/>
            <person name="Toyoda A."/>
            <person name="Takaki Y."/>
            <person name="Nishi S."/>
            <person name="Hori S."/>
            <person name="Arai W."/>
            <person name="Tsubouchi T."/>
            <person name="Morono Y."/>
            <person name="Uchiyama I."/>
            <person name="Ito T."/>
            <person name="Fujiyama A."/>
            <person name="Inagaki F."/>
            <person name="Takami H."/>
        </authorList>
    </citation>
    <scope>NUCLEOTIDE SEQUENCE</scope>
    <source>
        <strain evidence="2">Expedition CK06-06</strain>
    </source>
</reference>
<protein>
    <submittedName>
        <fullName evidence="2">Uncharacterized protein</fullName>
    </submittedName>
</protein>
<dbReference type="AlphaFoldDB" id="X1B2P4"/>
<feature type="transmembrane region" description="Helical" evidence="1">
    <location>
        <begin position="6"/>
        <end position="24"/>
    </location>
</feature>
<accession>X1B2P4</accession>
<proteinExistence type="predicted"/>
<feature type="transmembrane region" description="Helical" evidence="1">
    <location>
        <begin position="55"/>
        <end position="72"/>
    </location>
</feature>
<keyword evidence="1" id="KW-0812">Transmembrane</keyword>
<feature type="transmembrane region" description="Helical" evidence="1">
    <location>
        <begin position="31"/>
        <end position="49"/>
    </location>
</feature>
<comment type="caution">
    <text evidence="2">The sequence shown here is derived from an EMBL/GenBank/DDBJ whole genome shotgun (WGS) entry which is preliminary data.</text>
</comment>
<keyword evidence="1" id="KW-1133">Transmembrane helix</keyword>
<gene>
    <name evidence="2" type="ORF">S01H4_00992</name>
</gene>
<sequence>MSASQIYILISIIVLAIIAVVVFLRRKEQKPLSTLNTLAFLLIFAGIIFVDNRLISYSLFGAGIILAFIDIVKKSKK</sequence>
<evidence type="ECO:0000256" key="1">
    <source>
        <dbReference type="SAM" id="Phobius"/>
    </source>
</evidence>
<keyword evidence="1" id="KW-0472">Membrane</keyword>
<name>X1B2P4_9ZZZZ</name>
<dbReference type="EMBL" id="BART01000163">
    <property type="protein sequence ID" value="GAG66276.1"/>
    <property type="molecule type" value="Genomic_DNA"/>
</dbReference>